<organism evidence="2 3">
    <name type="scientific">Ameca splendens</name>
    <dbReference type="NCBI Taxonomy" id="208324"/>
    <lineage>
        <taxon>Eukaryota</taxon>
        <taxon>Metazoa</taxon>
        <taxon>Chordata</taxon>
        <taxon>Craniata</taxon>
        <taxon>Vertebrata</taxon>
        <taxon>Euteleostomi</taxon>
        <taxon>Actinopterygii</taxon>
        <taxon>Neopterygii</taxon>
        <taxon>Teleostei</taxon>
        <taxon>Neoteleostei</taxon>
        <taxon>Acanthomorphata</taxon>
        <taxon>Ovalentaria</taxon>
        <taxon>Atherinomorphae</taxon>
        <taxon>Cyprinodontiformes</taxon>
        <taxon>Goodeidae</taxon>
        <taxon>Ameca</taxon>
    </lineage>
</organism>
<sequence length="77" mass="8201">MALQLHAVSVRRHNLDIFLGSDWFPCSAFTSSKNIRRRQEDGGAPGAGPAPVWGVRIGPAPCPEADQSAAASVSLWD</sequence>
<keyword evidence="3" id="KW-1185">Reference proteome</keyword>
<evidence type="ECO:0000313" key="3">
    <source>
        <dbReference type="Proteomes" id="UP001469553"/>
    </source>
</evidence>
<dbReference type="Proteomes" id="UP001469553">
    <property type="component" value="Unassembled WGS sequence"/>
</dbReference>
<protein>
    <submittedName>
        <fullName evidence="2">Uncharacterized protein</fullName>
    </submittedName>
</protein>
<reference evidence="2 3" key="1">
    <citation type="submission" date="2021-06" db="EMBL/GenBank/DDBJ databases">
        <authorList>
            <person name="Palmer J.M."/>
        </authorList>
    </citation>
    <scope>NUCLEOTIDE SEQUENCE [LARGE SCALE GENOMIC DNA]</scope>
    <source>
        <strain evidence="2 3">AS_MEX2019</strain>
        <tissue evidence="2">Muscle</tissue>
    </source>
</reference>
<dbReference type="EMBL" id="JAHRIP010084710">
    <property type="protein sequence ID" value="MEQ2313439.1"/>
    <property type="molecule type" value="Genomic_DNA"/>
</dbReference>
<accession>A0ABV1A4G2</accession>
<evidence type="ECO:0000256" key="1">
    <source>
        <dbReference type="SAM" id="MobiDB-lite"/>
    </source>
</evidence>
<proteinExistence type="predicted"/>
<comment type="caution">
    <text evidence="2">The sequence shown here is derived from an EMBL/GenBank/DDBJ whole genome shotgun (WGS) entry which is preliminary data.</text>
</comment>
<feature type="region of interest" description="Disordered" evidence="1">
    <location>
        <begin position="36"/>
        <end position="77"/>
    </location>
</feature>
<gene>
    <name evidence="2" type="ORF">AMECASPLE_002021</name>
</gene>
<name>A0ABV1A4G2_9TELE</name>
<evidence type="ECO:0000313" key="2">
    <source>
        <dbReference type="EMBL" id="MEQ2313439.1"/>
    </source>
</evidence>